<keyword evidence="1" id="KW-0732">Signal</keyword>
<name>A0ABV9SV82_9BACT</name>
<reference evidence="4" key="1">
    <citation type="journal article" date="2019" name="Int. J. Syst. Evol. Microbiol.">
        <title>The Global Catalogue of Microorganisms (GCM) 10K type strain sequencing project: providing services to taxonomists for standard genome sequencing and annotation.</title>
        <authorList>
            <consortium name="The Broad Institute Genomics Platform"/>
            <consortium name="The Broad Institute Genome Sequencing Center for Infectious Disease"/>
            <person name="Wu L."/>
            <person name="Ma J."/>
        </authorList>
    </citation>
    <scope>NUCLEOTIDE SEQUENCE [LARGE SCALE GENOMIC DNA]</scope>
    <source>
        <strain evidence="4">CGMCC 4.7466</strain>
    </source>
</reference>
<organism evidence="3 4">
    <name type="scientific">Negadavirga shengliensis</name>
    <dbReference type="NCBI Taxonomy" id="1389218"/>
    <lineage>
        <taxon>Bacteria</taxon>
        <taxon>Pseudomonadati</taxon>
        <taxon>Bacteroidota</taxon>
        <taxon>Cytophagia</taxon>
        <taxon>Cytophagales</taxon>
        <taxon>Cyclobacteriaceae</taxon>
        <taxon>Negadavirga</taxon>
    </lineage>
</organism>
<proteinExistence type="predicted"/>
<evidence type="ECO:0000313" key="4">
    <source>
        <dbReference type="Proteomes" id="UP001595818"/>
    </source>
</evidence>
<gene>
    <name evidence="3" type="ORF">ACFPFU_00915</name>
</gene>
<dbReference type="Gene3D" id="2.40.160.20">
    <property type="match status" value="1"/>
</dbReference>
<evidence type="ECO:0000259" key="2">
    <source>
        <dbReference type="Pfam" id="PF19573"/>
    </source>
</evidence>
<feature type="signal peptide" evidence="1">
    <location>
        <begin position="1"/>
        <end position="22"/>
    </location>
</feature>
<dbReference type="SUPFAM" id="SSF56925">
    <property type="entry name" value="OMPA-like"/>
    <property type="match status" value="1"/>
</dbReference>
<protein>
    <submittedName>
        <fullName evidence="3">DUF6089 family protein</fullName>
    </submittedName>
</protein>
<dbReference type="EMBL" id="JBHSJJ010000001">
    <property type="protein sequence ID" value="MFC4870228.1"/>
    <property type="molecule type" value="Genomic_DNA"/>
</dbReference>
<accession>A0ABV9SV82</accession>
<feature type="domain" description="DUF6089" evidence="2">
    <location>
        <begin position="20"/>
        <end position="199"/>
    </location>
</feature>
<dbReference type="InterPro" id="IPR045743">
    <property type="entry name" value="DUF6089"/>
</dbReference>
<dbReference type="Proteomes" id="UP001595818">
    <property type="component" value="Unassembled WGS sequence"/>
</dbReference>
<dbReference type="InterPro" id="IPR011250">
    <property type="entry name" value="OMP/PagP_B-barrel"/>
</dbReference>
<comment type="caution">
    <text evidence="3">The sequence shown here is derived from an EMBL/GenBank/DDBJ whole genome shotgun (WGS) entry which is preliminary data.</text>
</comment>
<sequence>MNITKYYKVCILLIMGSLGVLLTPDAAGQQYEVGVGLGAGTYTGDIIRRIDPTQIGIQGTLFGRRNFDNAWSLRGGITVGRLNAADSIRPIDPVAVHRNAHFRGTLVEASAMMEFHFLDYLSYHSYTRFSPFGFFGLGYSVFFGNGQGYEGELEYKSDSYRVWTPVVPFGFGVKYKLKERVFVSVEAGIRATFSDYLDRIGDEKQFAADEPKYVDRFEEIPGTGYTGINPNGFNFGNSADRDWYYFLGFTISYSFHQVKCFNY</sequence>
<evidence type="ECO:0000313" key="3">
    <source>
        <dbReference type="EMBL" id="MFC4870228.1"/>
    </source>
</evidence>
<feature type="chain" id="PRO_5045613765" evidence="1">
    <location>
        <begin position="23"/>
        <end position="263"/>
    </location>
</feature>
<dbReference type="RefSeq" id="WP_377060586.1">
    <property type="nucleotide sequence ID" value="NZ_JBHSJJ010000001.1"/>
</dbReference>
<evidence type="ECO:0000256" key="1">
    <source>
        <dbReference type="SAM" id="SignalP"/>
    </source>
</evidence>
<dbReference type="Pfam" id="PF19573">
    <property type="entry name" value="DUF6089"/>
    <property type="match status" value="1"/>
</dbReference>
<keyword evidence="4" id="KW-1185">Reference proteome</keyword>